<feature type="transmembrane region" description="Helical" evidence="7">
    <location>
        <begin position="91"/>
        <end position="108"/>
    </location>
</feature>
<keyword evidence="6 7" id="KW-0472">Membrane</keyword>
<evidence type="ECO:0000256" key="1">
    <source>
        <dbReference type="ARBA" id="ARBA00004651"/>
    </source>
</evidence>
<feature type="transmembrane region" description="Helical" evidence="7">
    <location>
        <begin position="115"/>
        <end position="136"/>
    </location>
</feature>
<keyword evidence="4 7" id="KW-0812">Transmembrane</keyword>
<feature type="domain" description="Glycine transporter" evidence="8">
    <location>
        <begin position="118"/>
        <end position="191"/>
    </location>
</feature>
<feature type="transmembrane region" description="Helical" evidence="7">
    <location>
        <begin position="54"/>
        <end position="71"/>
    </location>
</feature>
<comment type="similarity">
    <text evidence="2">Belongs to the UPF0126 family.</text>
</comment>
<dbReference type="AlphaFoldDB" id="A0A3M4LXU4"/>
<dbReference type="PANTHER" id="PTHR30506:SF3">
    <property type="entry name" value="UPF0126 INNER MEMBRANE PROTEIN YADS-RELATED"/>
    <property type="match status" value="1"/>
</dbReference>
<evidence type="ECO:0000256" key="4">
    <source>
        <dbReference type="ARBA" id="ARBA00022692"/>
    </source>
</evidence>
<evidence type="ECO:0000313" key="9">
    <source>
        <dbReference type="EMBL" id="RMQ46266.1"/>
    </source>
</evidence>
<keyword evidence="5 7" id="KW-1133">Transmembrane helix</keyword>
<feature type="transmembrane region" description="Helical" evidence="7">
    <location>
        <begin position="20"/>
        <end position="42"/>
    </location>
</feature>
<evidence type="ECO:0000256" key="3">
    <source>
        <dbReference type="ARBA" id="ARBA00022475"/>
    </source>
</evidence>
<evidence type="ECO:0000256" key="2">
    <source>
        <dbReference type="ARBA" id="ARBA00008193"/>
    </source>
</evidence>
<dbReference type="GO" id="GO:0005886">
    <property type="term" value="C:plasma membrane"/>
    <property type="evidence" value="ECO:0007669"/>
    <property type="project" value="UniProtKB-SubCell"/>
</dbReference>
<dbReference type="Pfam" id="PF03458">
    <property type="entry name" value="Gly_transporter"/>
    <property type="match status" value="2"/>
</dbReference>
<sequence>MRRINFAALFQCVDPLVRLRAFVAGVVAMLLMLYLIAITAEAMTGALSAGRRGMDWFGVVLIACITALGGGSVRDVLIGHYPLTWVKHPEYLVLTSVAALVTIFIAPLMRHLRSLFLVLDALGLVAFTLIGCMTALEAGHGMLIASVCGVITGVFGGILRDIFCNDIPLIFRRELYASVSFLAAWCFLLCQYLQLPAEQGVLITLFGGFLLRLLAIRFKWEMPKFVYKDEH</sequence>
<evidence type="ECO:0000313" key="10">
    <source>
        <dbReference type="Proteomes" id="UP000277236"/>
    </source>
</evidence>
<evidence type="ECO:0000256" key="5">
    <source>
        <dbReference type="ARBA" id="ARBA00022989"/>
    </source>
</evidence>
<feature type="transmembrane region" description="Helical" evidence="7">
    <location>
        <begin position="142"/>
        <end position="163"/>
    </location>
</feature>
<keyword evidence="3" id="KW-1003">Cell membrane</keyword>
<dbReference type="Proteomes" id="UP000277236">
    <property type="component" value="Unassembled WGS sequence"/>
</dbReference>
<comment type="caution">
    <text evidence="9">The sequence shown here is derived from an EMBL/GenBank/DDBJ whole genome shotgun (WGS) entry which is preliminary data.</text>
</comment>
<comment type="subcellular location">
    <subcellularLocation>
        <location evidence="1">Cell membrane</location>
        <topology evidence="1">Multi-pass membrane protein</topology>
    </subcellularLocation>
</comment>
<evidence type="ECO:0000259" key="8">
    <source>
        <dbReference type="Pfam" id="PF03458"/>
    </source>
</evidence>
<organism evidence="9 10">
    <name type="scientific">Pseudomonas cichorii</name>
    <dbReference type="NCBI Taxonomy" id="36746"/>
    <lineage>
        <taxon>Bacteria</taxon>
        <taxon>Pseudomonadati</taxon>
        <taxon>Pseudomonadota</taxon>
        <taxon>Gammaproteobacteria</taxon>
        <taxon>Pseudomonadales</taxon>
        <taxon>Pseudomonadaceae</taxon>
        <taxon>Pseudomonas</taxon>
    </lineage>
</organism>
<feature type="transmembrane region" description="Helical" evidence="7">
    <location>
        <begin position="200"/>
        <end position="218"/>
    </location>
</feature>
<reference evidence="9 10" key="1">
    <citation type="submission" date="2018-08" db="EMBL/GenBank/DDBJ databases">
        <title>Recombination of ecologically and evolutionarily significant loci maintains genetic cohesion in the Pseudomonas syringae species complex.</title>
        <authorList>
            <person name="Dillon M."/>
            <person name="Thakur S."/>
            <person name="Almeida R.N.D."/>
            <person name="Weir B.S."/>
            <person name="Guttman D.S."/>
        </authorList>
    </citation>
    <scope>NUCLEOTIDE SEQUENCE [LARGE SCALE GENOMIC DNA]</scope>
    <source>
        <strain evidence="9 10">ICMP 3353</strain>
    </source>
</reference>
<dbReference type="InterPro" id="IPR005115">
    <property type="entry name" value="Gly_transporter"/>
</dbReference>
<evidence type="ECO:0000256" key="6">
    <source>
        <dbReference type="ARBA" id="ARBA00023136"/>
    </source>
</evidence>
<dbReference type="PANTHER" id="PTHR30506">
    <property type="entry name" value="INNER MEMBRANE PROTEIN"/>
    <property type="match status" value="1"/>
</dbReference>
<proteinExistence type="inferred from homology"/>
<dbReference type="EMBL" id="RBRE01000042">
    <property type="protein sequence ID" value="RMQ46266.1"/>
    <property type="molecule type" value="Genomic_DNA"/>
</dbReference>
<feature type="domain" description="Glycine transporter" evidence="8">
    <location>
        <begin position="32"/>
        <end position="106"/>
    </location>
</feature>
<evidence type="ECO:0000256" key="7">
    <source>
        <dbReference type="SAM" id="Phobius"/>
    </source>
</evidence>
<gene>
    <name evidence="9" type="ORF">ALQ04_00781</name>
</gene>
<name>A0A3M4LXU4_PSECI</name>
<feature type="transmembrane region" description="Helical" evidence="7">
    <location>
        <begin position="175"/>
        <end position="194"/>
    </location>
</feature>
<protein>
    <recommendedName>
        <fullName evidence="8">Glycine transporter domain-containing protein</fullName>
    </recommendedName>
</protein>
<accession>A0A3M4LXU4</accession>